<feature type="compositionally biased region" description="Polar residues" evidence="1">
    <location>
        <begin position="150"/>
        <end position="159"/>
    </location>
</feature>
<protein>
    <submittedName>
        <fullName evidence="2">Uncharacterized protein</fullName>
    </submittedName>
</protein>
<feature type="compositionally biased region" description="Basic and acidic residues" evidence="1">
    <location>
        <begin position="204"/>
        <end position="217"/>
    </location>
</feature>
<reference evidence="2 3" key="1">
    <citation type="submission" date="2015-09" db="EMBL/GenBank/DDBJ databases">
        <title>Draft genome of a European isolate of the apple canker pathogen Neonectria ditissima.</title>
        <authorList>
            <person name="Gomez-Cortecero A."/>
            <person name="Harrison R.J."/>
            <person name="Armitage A.D."/>
        </authorList>
    </citation>
    <scope>NUCLEOTIDE SEQUENCE [LARGE SCALE GENOMIC DNA]</scope>
    <source>
        <strain evidence="2 3">R09/05</strain>
    </source>
</reference>
<evidence type="ECO:0000313" key="3">
    <source>
        <dbReference type="Proteomes" id="UP000050424"/>
    </source>
</evidence>
<dbReference type="Proteomes" id="UP000050424">
    <property type="component" value="Unassembled WGS sequence"/>
</dbReference>
<feature type="region of interest" description="Disordered" evidence="1">
    <location>
        <begin position="379"/>
        <end position="504"/>
    </location>
</feature>
<feature type="compositionally biased region" description="Basic and acidic residues" evidence="1">
    <location>
        <begin position="331"/>
        <end position="342"/>
    </location>
</feature>
<feature type="region of interest" description="Disordered" evidence="1">
    <location>
        <begin position="125"/>
        <end position="246"/>
    </location>
</feature>
<organism evidence="2 3">
    <name type="scientific">Neonectria ditissima</name>
    <dbReference type="NCBI Taxonomy" id="78410"/>
    <lineage>
        <taxon>Eukaryota</taxon>
        <taxon>Fungi</taxon>
        <taxon>Dikarya</taxon>
        <taxon>Ascomycota</taxon>
        <taxon>Pezizomycotina</taxon>
        <taxon>Sordariomycetes</taxon>
        <taxon>Hypocreomycetidae</taxon>
        <taxon>Hypocreales</taxon>
        <taxon>Nectriaceae</taxon>
        <taxon>Neonectria</taxon>
    </lineage>
</organism>
<evidence type="ECO:0000313" key="2">
    <source>
        <dbReference type="EMBL" id="KPM35889.1"/>
    </source>
</evidence>
<sequence>MDKRAQPRLLHPRSHARHPSGEEDEDWSDSSSEIPIHNRHNQMLRRELGAESAHQAHANDPGNAGYMREAGGEAIPYQQGQYDDNPFTPSYRPEIPRARAQDAFGPFPMSQPASPAYQMGYNGYIRGPYPTNDHFANGYNANYPQPAPYQYSTNTQSPNHHPAPQNYYHGDDFYSGPHPTPQYPAVPATQGSPPVFASTYPDYEPERTRRPPDNYRAERRHRKKRPTPVRREKEEADHRETRKSFQKLQRQLDEVKSVLSQQRDIEIRSDPGRLRLDSLLRSSSALGRHIPDDLRSWDERRGREPERLLEDIHRLIEESRRQGDRGSYVSSRRESLEAPSRDRLELERGELMELRGDQELHRKVEAILIDILGDLKLEDPEESRSPRRPASGEYIDAPIAPVTPASGHPPPRPSRVQNLPSEFSRSTNQERQQGPAYRNQTTQTPRQARLQRNSTRGEEDLEPFAQNSREPSDPRFLSSETRRGQATRASESRDNVGRRRGQPEVYWKIDNFDTMQGRPVVTVRRRSNVKFHAKVQDDDDTESDEPEEPCPTRTPALYELRQGHPNLKDSFPLVAAPDPPPPFRRRRAGNDG</sequence>
<evidence type="ECO:0000256" key="1">
    <source>
        <dbReference type="SAM" id="MobiDB-lite"/>
    </source>
</evidence>
<feature type="compositionally biased region" description="Polar residues" evidence="1">
    <location>
        <begin position="415"/>
        <end position="454"/>
    </location>
</feature>
<feature type="compositionally biased region" description="Basic residues" evidence="1">
    <location>
        <begin position="583"/>
        <end position="592"/>
    </location>
</feature>
<name>A0A0P7B9Y5_9HYPO</name>
<comment type="caution">
    <text evidence="2">The sequence shown here is derived from an EMBL/GenBank/DDBJ whole genome shotgun (WGS) entry which is preliminary data.</text>
</comment>
<dbReference type="STRING" id="78410.A0A0P7B9Y5"/>
<feature type="compositionally biased region" description="Basic and acidic residues" evidence="1">
    <location>
        <begin position="229"/>
        <end position="243"/>
    </location>
</feature>
<dbReference type="EMBL" id="LKCW01000227">
    <property type="protein sequence ID" value="KPM35889.1"/>
    <property type="molecule type" value="Genomic_DNA"/>
</dbReference>
<gene>
    <name evidence="2" type="ORF">AK830_g10673</name>
</gene>
<proteinExistence type="predicted"/>
<feature type="region of interest" description="Disordered" evidence="1">
    <location>
        <begin position="319"/>
        <end position="342"/>
    </location>
</feature>
<feature type="region of interest" description="Disordered" evidence="1">
    <location>
        <begin position="1"/>
        <end position="93"/>
    </location>
</feature>
<feature type="compositionally biased region" description="Basic residues" evidence="1">
    <location>
        <begin position="218"/>
        <end position="228"/>
    </location>
</feature>
<feature type="region of interest" description="Disordered" evidence="1">
    <location>
        <begin position="565"/>
        <end position="592"/>
    </location>
</feature>
<feature type="compositionally biased region" description="Acidic residues" evidence="1">
    <location>
        <begin position="537"/>
        <end position="548"/>
    </location>
</feature>
<keyword evidence="3" id="KW-1185">Reference proteome</keyword>
<feature type="region of interest" description="Disordered" evidence="1">
    <location>
        <begin position="532"/>
        <end position="553"/>
    </location>
</feature>
<accession>A0A0P7B9Y5</accession>
<dbReference type="AlphaFoldDB" id="A0A0P7B9Y5"/>